<dbReference type="FunFam" id="3.40.190.10:FF:000035">
    <property type="entry name" value="Molybdate ABC transporter substrate-binding protein"/>
    <property type="match status" value="1"/>
</dbReference>
<dbReference type="InterPro" id="IPR005950">
    <property type="entry name" value="ModA"/>
</dbReference>
<dbReference type="GO" id="GO:1901359">
    <property type="term" value="F:tungstate binding"/>
    <property type="evidence" value="ECO:0007669"/>
    <property type="project" value="UniProtKB-ARBA"/>
</dbReference>
<evidence type="ECO:0000313" key="7">
    <source>
        <dbReference type="EMBL" id="PRH83749.1"/>
    </source>
</evidence>
<feature type="binding site" evidence="6">
    <location>
        <position position="76"/>
    </location>
    <ligand>
        <name>molybdate</name>
        <dbReference type="ChEBI" id="CHEBI:36264"/>
    </ligand>
</feature>
<comment type="subunit">
    <text evidence="5">The complex is composed of two ATP-binding proteins (ModC), two transmembrane proteins (ModB) and a solute-binding protein (ModA).</text>
</comment>
<evidence type="ECO:0000256" key="2">
    <source>
        <dbReference type="ARBA" id="ARBA00022505"/>
    </source>
</evidence>
<dbReference type="Pfam" id="PF13531">
    <property type="entry name" value="SBP_bac_11"/>
    <property type="match status" value="1"/>
</dbReference>
<evidence type="ECO:0000256" key="3">
    <source>
        <dbReference type="ARBA" id="ARBA00022723"/>
    </source>
</evidence>
<dbReference type="GO" id="GO:0015689">
    <property type="term" value="P:molybdate ion transport"/>
    <property type="evidence" value="ECO:0007669"/>
    <property type="project" value="InterPro"/>
</dbReference>
<dbReference type="AlphaFoldDB" id="A0A2P6MCR7"/>
<dbReference type="EMBL" id="PVLF01000001">
    <property type="protein sequence ID" value="PRH83749.1"/>
    <property type="molecule type" value="Genomic_DNA"/>
</dbReference>
<accession>A0A2P6MCR7</accession>
<organism evidence="7 8">
    <name type="scientific">Arenimonas caeni</name>
    <dbReference type="NCBI Taxonomy" id="2058085"/>
    <lineage>
        <taxon>Bacteria</taxon>
        <taxon>Pseudomonadati</taxon>
        <taxon>Pseudomonadota</taxon>
        <taxon>Gammaproteobacteria</taxon>
        <taxon>Lysobacterales</taxon>
        <taxon>Lysobacteraceae</taxon>
        <taxon>Arenimonas</taxon>
    </lineage>
</organism>
<dbReference type="GO" id="GO:0046872">
    <property type="term" value="F:metal ion binding"/>
    <property type="evidence" value="ECO:0007669"/>
    <property type="project" value="UniProtKB-KW"/>
</dbReference>
<keyword evidence="3 6" id="KW-0479">Metal-binding</keyword>
<feature type="binding site" evidence="6">
    <location>
        <position position="162"/>
    </location>
    <ligand>
        <name>molybdate</name>
        <dbReference type="ChEBI" id="CHEBI:36264"/>
    </ligand>
</feature>
<dbReference type="PANTHER" id="PTHR30632:SF17">
    <property type="entry name" value="MOLYBDATE-BINDING PROTEIN MODA"/>
    <property type="match status" value="1"/>
</dbReference>
<evidence type="ECO:0000256" key="4">
    <source>
        <dbReference type="ARBA" id="ARBA00022729"/>
    </source>
</evidence>
<dbReference type="PANTHER" id="PTHR30632">
    <property type="entry name" value="MOLYBDATE-BINDING PERIPLASMIC PROTEIN"/>
    <property type="match status" value="1"/>
</dbReference>
<dbReference type="Proteomes" id="UP000241736">
    <property type="component" value="Unassembled WGS sequence"/>
</dbReference>
<keyword evidence="4" id="KW-0732">Signal</keyword>
<evidence type="ECO:0000313" key="8">
    <source>
        <dbReference type="Proteomes" id="UP000241736"/>
    </source>
</evidence>
<dbReference type="RefSeq" id="WP_106989136.1">
    <property type="nucleotide sequence ID" value="NZ_KZ679084.1"/>
</dbReference>
<dbReference type="SUPFAM" id="SSF53850">
    <property type="entry name" value="Periplasmic binding protein-like II"/>
    <property type="match status" value="1"/>
</dbReference>
<keyword evidence="8" id="KW-1185">Reference proteome</keyword>
<gene>
    <name evidence="7" type="primary">modA</name>
    <name evidence="7" type="ORF">C6N40_00990</name>
</gene>
<name>A0A2P6MCR7_9GAMM</name>
<dbReference type="GO" id="GO:0030288">
    <property type="term" value="C:outer membrane-bounded periplasmic space"/>
    <property type="evidence" value="ECO:0007669"/>
    <property type="project" value="TreeGrafter"/>
</dbReference>
<keyword evidence="2 6" id="KW-0500">Molybdenum</keyword>
<proteinExistence type="inferred from homology"/>
<evidence type="ECO:0000256" key="5">
    <source>
        <dbReference type="ARBA" id="ARBA00062515"/>
    </source>
</evidence>
<comment type="caution">
    <text evidence="7">The sequence shown here is derived from an EMBL/GenBank/DDBJ whole genome shotgun (WGS) entry which is preliminary data.</text>
</comment>
<dbReference type="InterPro" id="IPR050682">
    <property type="entry name" value="ModA/WtpA"/>
</dbReference>
<sequence>MRTPSVVLARILAKALLLLVLVAGLVVLVVPSGTRSGPGRPVLVFAAASLQEAMQALAGDWNARGGRRVELAFAGSATLARQIEAGAPADVFISADAQWMDHLQAQGRLRAGSRFDLAGNTLVLVAPATEAVPLDHAAPGAIAARLGDRGLLAVADVGSVPAGRYARQALQATGHWDEVEARLSQSDNVRTALNFVARGEAPLGIVYATDARVEPRVAVVARFEPGSHAPIVYPVAGLARSPAGTADDFLAWLRGPEARIILRKHGFSEP</sequence>
<dbReference type="Gene3D" id="3.40.190.10">
    <property type="entry name" value="Periplasmic binding protein-like II"/>
    <property type="match status" value="2"/>
</dbReference>
<dbReference type="GO" id="GO:0030973">
    <property type="term" value="F:molybdate ion binding"/>
    <property type="evidence" value="ECO:0007669"/>
    <property type="project" value="TreeGrafter"/>
</dbReference>
<protein>
    <submittedName>
        <fullName evidence="7">Molybdate ABC transporter substrate-binding protein</fullName>
    </submittedName>
</protein>
<reference evidence="7 8" key="1">
    <citation type="submission" date="2018-03" db="EMBL/GenBank/DDBJ databases">
        <title>Arenimonas caeni sp. nov., isolated from activated sludge.</title>
        <authorList>
            <person name="Liu H."/>
        </authorList>
    </citation>
    <scope>NUCLEOTIDE SEQUENCE [LARGE SCALE GENOMIC DNA]</scope>
    <source>
        <strain evidence="8">z29</strain>
    </source>
</reference>
<feature type="binding site" evidence="6">
    <location>
        <position position="49"/>
    </location>
    <ligand>
        <name>molybdate</name>
        <dbReference type="ChEBI" id="CHEBI:36264"/>
    </ligand>
</feature>
<feature type="binding site" evidence="6">
    <location>
        <position position="207"/>
    </location>
    <ligand>
        <name>molybdate</name>
        <dbReference type="ChEBI" id="CHEBI:36264"/>
    </ligand>
</feature>
<evidence type="ECO:0000256" key="1">
    <source>
        <dbReference type="ARBA" id="ARBA00009175"/>
    </source>
</evidence>
<dbReference type="OrthoDB" id="9785015at2"/>
<evidence type="ECO:0000256" key="6">
    <source>
        <dbReference type="PIRSR" id="PIRSR004846-1"/>
    </source>
</evidence>
<dbReference type="PIRSF" id="PIRSF004846">
    <property type="entry name" value="ModA"/>
    <property type="match status" value="1"/>
</dbReference>
<comment type="similarity">
    <text evidence="1">Belongs to the bacterial solute-binding protein ModA family.</text>
</comment>
<dbReference type="NCBIfam" id="TIGR01256">
    <property type="entry name" value="modA"/>
    <property type="match status" value="1"/>
</dbReference>
<feature type="binding site" evidence="6">
    <location>
        <position position="189"/>
    </location>
    <ligand>
        <name>molybdate</name>
        <dbReference type="ChEBI" id="CHEBI:36264"/>
    </ligand>
</feature>